<reference evidence="8 9" key="1">
    <citation type="journal article" date="2017" name="Int. J. Syst. Evol. Microbiol.">
        <title>Rouxiella badensis sp. nov. and Rouxiella silvae sp. nov. isolated from peat bog soil in Germany and emendation of the genus description.</title>
        <authorList>
            <person name="Le Fleche-Mateos A."/>
            <person name="Kugler J.H."/>
            <person name="Hansen S.H."/>
            <person name="Syldatk C."/>
            <person name="Hausmann R."/>
            <person name="Lomprez F."/>
            <person name="Vandenbogaert M."/>
            <person name="Manuguerra J.C."/>
            <person name="Grimont P.A."/>
        </authorList>
    </citation>
    <scope>NUCLEOTIDE SEQUENCE [LARGE SCALE GENOMIC DNA]</scope>
    <source>
        <strain evidence="8 9">DSM 100043</strain>
    </source>
</reference>
<evidence type="ECO:0000313" key="9">
    <source>
        <dbReference type="Proteomes" id="UP000192536"/>
    </source>
</evidence>
<sequence>MVNISKSVDPEFIIDMSHKFNKGATDLNKKLKDALDKIRGEGPDGNPSNTSDPIALAEYQAALSAYTLFCNAQSSTIKAYKDIASATISNFR</sequence>
<evidence type="ECO:0000256" key="6">
    <source>
        <dbReference type="ARBA" id="ARBA00023026"/>
    </source>
</evidence>
<dbReference type="GeneID" id="93566461"/>
<comment type="similarity">
    <text evidence="7">Belongs to the SctF family.</text>
</comment>
<protein>
    <submittedName>
        <fullName evidence="8">EscF/YscF/HrpA family type III secretion system needle major subunit</fullName>
    </submittedName>
</protein>
<dbReference type="STRING" id="1646377.BS640_08290"/>
<dbReference type="Pfam" id="PF09392">
    <property type="entry name" value="T3SS_needle_F"/>
    <property type="match status" value="1"/>
</dbReference>
<dbReference type="GO" id="GO:0030257">
    <property type="term" value="C:type III protein secretion system complex"/>
    <property type="evidence" value="ECO:0007669"/>
    <property type="project" value="InterPro"/>
</dbReference>
<comment type="caution">
    <text evidence="8">The sequence shown here is derived from an EMBL/GenBank/DDBJ whole genome shotgun (WGS) entry which is preliminary data.</text>
</comment>
<keyword evidence="4" id="KW-0964">Secreted</keyword>
<dbReference type="InterPro" id="IPR011841">
    <property type="entry name" value="T3SS_needle_YscF"/>
</dbReference>
<evidence type="ECO:0000256" key="5">
    <source>
        <dbReference type="ARBA" id="ARBA00022927"/>
    </source>
</evidence>
<evidence type="ECO:0000256" key="4">
    <source>
        <dbReference type="ARBA" id="ARBA00022525"/>
    </source>
</evidence>
<dbReference type="Gene3D" id="1.20.58.90">
    <property type="match status" value="1"/>
</dbReference>
<dbReference type="AlphaFoldDB" id="A0A1X0WGI6"/>
<evidence type="ECO:0000256" key="1">
    <source>
        <dbReference type="ARBA" id="ARBA00004241"/>
    </source>
</evidence>
<dbReference type="NCBIfam" id="TIGR02105">
    <property type="entry name" value="III_needle"/>
    <property type="match status" value="1"/>
</dbReference>
<dbReference type="Proteomes" id="UP000192536">
    <property type="component" value="Unassembled WGS sequence"/>
</dbReference>
<keyword evidence="6" id="KW-0843">Virulence</keyword>
<organism evidence="8 9">
    <name type="scientific">Rouxiella badensis</name>
    <dbReference type="NCBI Taxonomy" id="1646377"/>
    <lineage>
        <taxon>Bacteria</taxon>
        <taxon>Pseudomonadati</taxon>
        <taxon>Pseudomonadota</taxon>
        <taxon>Gammaproteobacteria</taxon>
        <taxon>Enterobacterales</taxon>
        <taxon>Yersiniaceae</taxon>
        <taxon>Rouxiella</taxon>
    </lineage>
</organism>
<evidence type="ECO:0000256" key="2">
    <source>
        <dbReference type="ARBA" id="ARBA00004613"/>
    </source>
</evidence>
<dbReference type="RefSeq" id="WP_017493215.1">
    <property type="nucleotide sequence ID" value="NZ_CAUQAZ010000158.1"/>
</dbReference>
<dbReference type="GO" id="GO:0009986">
    <property type="term" value="C:cell surface"/>
    <property type="evidence" value="ECO:0007669"/>
    <property type="project" value="UniProtKB-SubCell"/>
</dbReference>
<accession>A0A1X0WGI6</accession>
<keyword evidence="5" id="KW-0653">Protein transport</keyword>
<evidence type="ECO:0000256" key="7">
    <source>
        <dbReference type="ARBA" id="ARBA00035658"/>
    </source>
</evidence>
<proteinExistence type="inferred from homology"/>
<keyword evidence="3" id="KW-0813">Transport</keyword>
<gene>
    <name evidence="8" type="ORF">BS640_08290</name>
</gene>
<evidence type="ECO:0000313" key="8">
    <source>
        <dbReference type="EMBL" id="ORJ25879.1"/>
    </source>
</evidence>
<comment type="subcellular location">
    <subcellularLocation>
        <location evidence="1">Cell surface</location>
    </subcellularLocation>
    <subcellularLocation>
        <location evidence="2">Secreted</location>
    </subcellularLocation>
</comment>
<dbReference type="InterPro" id="IPR021123">
    <property type="entry name" value="T3SS_needle-like"/>
</dbReference>
<evidence type="ECO:0000256" key="3">
    <source>
        <dbReference type="ARBA" id="ARBA00022448"/>
    </source>
</evidence>
<name>A0A1X0WGI6_9GAMM</name>
<dbReference type="GO" id="GO:0030254">
    <property type="term" value="P:protein secretion by the type III secretion system"/>
    <property type="evidence" value="ECO:0007669"/>
    <property type="project" value="InterPro"/>
</dbReference>
<dbReference type="InterPro" id="IPR037203">
    <property type="entry name" value="T3SS_needle-like_sf"/>
</dbReference>
<dbReference type="SUPFAM" id="SSF140129">
    <property type="entry name" value="MxiH-like"/>
    <property type="match status" value="1"/>
</dbReference>
<dbReference type="GO" id="GO:0005576">
    <property type="term" value="C:extracellular region"/>
    <property type="evidence" value="ECO:0007669"/>
    <property type="project" value="UniProtKB-SubCell"/>
</dbReference>
<keyword evidence="9" id="KW-1185">Reference proteome</keyword>
<dbReference type="EMBL" id="MRWE01000011">
    <property type="protein sequence ID" value="ORJ25879.1"/>
    <property type="molecule type" value="Genomic_DNA"/>
</dbReference>